<gene>
    <name evidence="2" type="ORF">NEZAVI_LOCUS12112</name>
</gene>
<evidence type="ECO:0000256" key="1">
    <source>
        <dbReference type="SAM" id="MobiDB-lite"/>
    </source>
</evidence>
<evidence type="ECO:0000313" key="3">
    <source>
        <dbReference type="Proteomes" id="UP001152798"/>
    </source>
</evidence>
<keyword evidence="3" id="KW-1185">Reference proteome</keyword>
<sequence length="240" mass="25958">MKIIQVFGTNLTLNSNVIHLDARMKFWIPNRDAEKPLGSLVPVKRHKIRRLYRIVEGGGVNGDLENGLDKRGEFGINEKEFVCVCRGLGLGPYVQATDWSPSCYAPKNLIYIISFDSTDPQSSLPLRPLVQSTVQRILLLLHQRLSSFATAVREDASANCWPDASGQVYSSAVEKSGQDREITVLSGGAERGSGTSPTILLVRGKGGPSGVSSGCPSSWSPSGLAGGLPGRQQPLRRLSR</sequence>
<dbReference type="AlphaFoldDB" id="A0A9P0MSL6"/>
<organism evidence="2 3">
    <name type="scientific">Nezara viridula</name>
    <name type="common">Southern green stink bug</name>
    <name type="synonym">Cimex viridulus</name>
    <dbReference type="NCBI Taxonomy" id="85310"/>
    <lineage>
        <taxon>Eukaryota</taxon>
        <taxon>Metazoa</taxon>
        <taxon>Ecdysozoa</taxon>
        <taxon>Arthropoda</taxon>
        <taxon>Hexapoda</taxon>
        <taxon>Insecta</taxon>
        <taxon>Pterygota</taxon>
        <taxon>Neoptera</taxon>
        <taxon>Paraneoptera</taxon>
        <taxon>Hemiptera</taxon>
        <taxon>Heteroptera</taxon>
        <taxon>Panheteroptera</taxon>
        <taxon>Pentatomomorpha</taxon>
        <taxon>Pentatomoidea</taxon>
        <taxon>Pentatomidae</taxon>
        <taxon>Pentatominae</taxon>
        <taxon>Nezara</taxon>
    </lineage>
</organism>
<dbReference type="OrthoDB" id="10630346at2759"/>
<accession>A0A9P0MSL6</accession>
<feature type="compositionally biased region" description="Low complexity" evidence="1">
    <location>
        <begin position="210"/>
        <end position="223"/>
    </location>
</feature>
<proteinExistence type="predicted"/>
<dbReference type="Proteomes" id="UP001152798">
    <property type="component" value="Chromosome 5"/>
</dbReference>
<dbReference type="EMBL" id="OV725081">
    <property type="protein sequence ID" value="CAH1403509.1"/>
    <property type="molecule type" value="Genomic_DNA"/>
</dbReference>
<protein>
    <submittedName>
        <fullName evidence="2">Uncharacterized protein</fullName>
    </submittedName>
</protein>
<reference evidence="2" key="1">
    <citation type="submission" date="2022-01" db="EMBL/GenBank/DDBJ databases">
        <authorList>
            <person name="King R."/>
        </authorList>
    </citation>
    <scope>NUCLEOTIDE SEQUENCE</scope>
</reference>
<evidence type="ECO:0000313" key="2">
    <source>
        <dbReference type="EMBL" id="CAH1403509.1"/>
    </source>
</evidence>
<name>A0A9P0MSL6_NEZVI</name>
<feature type="region of interest" description="Disordered" evidence="1">
    <location>
        <begin position="202"/>
        <end position="240"/>
    </location>
</feature>